<proteinExistence type="inferred from homology"/>
<evidence type="ECO:0000313" key="9">
    <source>
        <dbReference type="Proteomes" id="UP000013307"/>
    </source>
</evidence>
<sequence length="67" mass="7264">MELPLAPVERIIRNAGASRVSEDAKKALAEALEEYALTVARKAVDLATHAGRKTVKAEDIKMAAKEF</sequence>
<evidence type="ECO:0000259" key="7">
    <source>
        <dbReference type="Pfam" id="PF00808"/>
    </source>
</evidence>
<dbReference type="GO" id="GO:0005737">
    <property type="term" value="C:cytoplasm"/>
    <property type="evidence" value="ECO:0007669"/>
    <property type="project" value="UniProtKB-SubCell"/>
</dbReference>
<dbReference type="SUPFAM" id="SSF47113">
    <property type="entry name" value="Histone-fold"/>
    <property type="match status" value="1"/>
</dbReference>
<dbReference type="GeneID" id="15392392"/>
<evidence type="ECO:0000256" key="2">
    <source>
        <dbReference type="ARBA" id="ARBA00004496"/>
    </source>
</evidence>
<dbReference type="EMBL" id="CP005290">
    <property type="protein sequence ID" value="AGK60764.1"/>
    <property type="molecule type" value="Genomic_DNA"/>
</dbReference>
<keyword evidence="6" id="KW-0238">DNA-binding</keyword>
<evidence type="ECO:0000313" key="8">
    <source>
        <dbReference type="EMBL" id="AGK60764.1"/>
    </source>
</evidence>
<dbReference type="NCBIfam" id="NF043032">
    <property type="entry name" value="archaea_histone"/>
    <property type="match status" value="1"/>
</dbReference>
<evidence type="ECO:0000256" key="5">
    <source>
        <dbReference type="ARBA" id="ARBA00022490"/>
    </source>
</evidence>
<comment type="similarity">
    <text evidence="3">Belongs to the archaeal histone HMF family.</text>
</comment>
<keyword evidence="9" id="KW-1185">Reference proteome</keyword>
<feature type="domain" description="Transcription factor CBF/NF-Y/archaeal histone" evidence="7">
    <location>
        <begin position="1"/>
        <end position="63"/>
    </location>
</feature>
<dbReference type="Pfam" id="PF00808">
    <property type="entry name" value="CBFD_NFYB_HMF"/>
    <property type="match status" value="1"/>
</dbReference>
<dbReference type="RefSeq" id="WP_015590363.1">
    <property type="nucleotide sequence ID" value="NC_021169.1"/>
</dbReference>
<evidence type="ECO:0000256" key="4">
    <source>
        <dbReference type="ARBA" id="ARBA00022454"/>
    </source>
</evidence>
<name>N0BAY1_9EURY</name>
<organism evidence="8 9">
    <name type="scientific">Archaeoglobus sulfaticallidus PM70-1</name>
    <dbReference type="NCBI Taxonomy" id="387631"/>
    <lineage>
        <taxon>Archaea</taxon>
        <taxon>Methanobacteriati</taxon>
        <taxon>Methanobacteriota</taxon>
        <taxon>Archaeoglobi</taxon>
        <taxon>Archaeoglobales</taxon>
        <taxon>Archaeoglobaceae</taxon>
        <taxon>Archaeoglobus</taxon>
    </lineage>
</organism>
<dbReference type="InterPro" id="IPR009072">
    <property type="entry name" value="Histone-fold"/>
</dbReference>
<accession>N0BAY1</accession>
<evidence type="ECO:0000256" key="3">
    <source>
        <dbReference type="ARBA" id="ARBA00008264"/>
    </source>
</evidence>
<dbReference type="InterPro" id="IPR003958">
    <property type="entry name" value="CBFA_NFYB_domain"/>
</dbReference>
<comment type="subcellular location">
    <subcellularLocation>
        <location evidence="1">Chromosome</location>
    </subcellularLocation>
    <subcellularLocation>
        <location evidence="2">Cytoplasm</location>
    </subcellularLocation>
</comment>
<keyword evidence="5" id="KW-0963">Cytoplasm</keyword>
<dbReference type="PANTHER" id="PTHR47828">
    <property type="entry name" value="ARCHAEAL HISTONE A"/>
    <property type="match status" value="1"/>
</dbReference>
<dbReference type="CDD" id="cd22909">
    <property type="entry name" value="HFD_archaea_histone-like"/>
    <property type="match status" value="1"/>
</dbReference>
<protein>
    <submittedName>
        <fullName evidence="8">Archaeal histone</fullName>
    </submittedName>
</protein>
<dbReference type="GO" id="GO:0003677">
    <property type="term" value="F:DNA binding"/>
    <property type="evidence" value="ECO:0007669"/>
    <property type="project" value="UniProtKB-KW"/>
</dbReference>
<dbReference type="Gene3D" id="1.10.20.10">
    <property type="entry name" value="Histone, subunit A"/>
    <property type="match status" value="1"/>
</dbReference>
<keyword evidence="4" id="KW-0158">Chromosome</keyword>
<dbReference type="PANTHER" id="PTHR47828:SF1">
    <property type="entry name" value="ARCHAEAL HISTONE A"/>
    <property type="match status" value="1"/>
</dbReference>
<gene>
    <name evidence="8" type="ORF">Asulf_00751</name>
</gene>
<dbReference type="OrthoDB" id="7514at2157"/>
<evidence type="ECO:0000256" key="6">
    <source>
        <dbReference type="ARBA" id="ARBA00023125"/>
    </source>
</evidence>
<dbReference type="eggNOG" id="arCOG02144">
    <property type="taxonomic scope" value="Archaea"/>
</dbReference>
<dbReference type="Proteomes" id="UP000013307">
    <property type="component" value="Chromosome"/>
</dbReference>
<evidence type="ECO:0000256" key="1">
    <source>
        <dbReference type="ARBA" id="ARBA00004286"/>
    </source>
</evidence>
<reference evidence="8 9" key="1">
    <citation type="journal article" date="2013" name="Genome Announc.">
        <title>Complete Genome Sequence of the Thermophilic and Facultatively Chemolithoautotrophic Sulfate Reducer Archaeoglobus sulfaticallidus Strain PM70-1T.</title>
        <authorList>
            <person name="Stokke R."/>
            <person name="Hocking W.P."/>
            <person name="Steinsbu B.O."/>
            <person name="Steen I.H."/>
        </authorList>
    </citation>
    <scope>NUCLEOTIDE SEQUENCE [LARGE SCALE GENOMIC DNA]</scope>
    <source>
        <strain evidence="8">PM70-1</strain>
    </source>
</reference>
<dbReference type="KEGG" id="ast:Asulf_00751"/>
<dbReference type="HOGENOM" id="CLU_192667_0_0_2"/>
<dbReference type="InterPro" id="IPR050004">
    <property type="entry name" value="HmfB-like"/>
</dbReference>
<dbReference type="InterPro" id="IPR050947">
    <property type="entry name" value="Archaeal_histone_HMF"/>
</dbReference>
<dbReference type="GO" id="GO:0046982">
    <property type="term" value="F:protein heterodimerization activity"/>
    <property type="evidence" value="ECO:0007669"/>
    <property type="project" value="InterPro"/>
</dbReference>
<dbReference type="AlphaFoldDB" id="N0BAY1"/>
<dbReference type="STRING" id="387631.Asulf_00751"/>
<dbReference type="GO" id="GO:0005694">
    <property type="term" value="C:chromosome"/>
    <property type="evidence" value="ECO:0007669"/>
    <property type="project" value="UniProtKB-SubCell"/>
</dbReference>